<accession>A0A9P0GM06</accession>
<feature type="transmembrane region" description="Helical" evidence="7">
    <location>
        <begin position="436"/>
        <end position="456"/>
    </location>
</feature>
<evidence type="ECO:0000256" key="4">
    <source>
        <dbReference type="ARBA" id="ARBA00022847"/>
    </source>
</evidence>
<dbReference type="InterPro" id="IPR011701">
    <property type="entry name" value="MFS"/>
</dbReference>
<keyword evidence="4" id="KW-0769">Symport</keyword>
<feature type="transmembrane region" description="Helical" evidence="7">
    <location>
        <begin position="114"/>
        <end position="133"/>
    </location>
</feature>
<dbReference type="Pfam" id="PF07690">
    <property type="entry name" value="MFS_1"/>
    <property type="match status" value="1"/>
</dbReference>
<evidence type="ECO:0000256" key="5">
    <source>
        <dbReference type="ARBA" id="ARBA00022989"/>
    </source>
</evidence>
<keyword evidence="2" id="KW-0813">Transport</keyword>
<evidence type="ECO:0000256" key="3">
    <source>
        <dbReference type="ARBA" id="ARBA00022692"/>
    </source>
</evidence>
<dbReference type="Proteomes" id="UP001153737">
    <property type="component" value="Chromosome 1"/>
</dbReference>
<dbReference type="AlphaFoldDB" id="A0A9P0GM06"/>
<dbReference type="EMBL" id="OU896707">
    <property type="protein sequence ID" value="CAH1116345.1"/>
    <property type="molecule type" value="Genomic_DNA"/>
</dbReference>
<keyword evidence="5 7" id="KW-1133">Transmembrane helix</keyword>
<feature type="transmembrane region" description="Helical" evidence="7">
    <location>
        <begin position="174"/>
        <end position="197"/>
    </location>
</feature>
<evidence type="ECO:0000256" key="6">
    <source>
        <dbReference type="ARBA" id="ARBA00023136"/>
    </source>
</evidence>
<proteinExistence type="predicted"/>
<feature type="transmembrane region" description="Helical" evidence="7">
    <location>
        <begin position="261"/>
        <end position="282"/>
    </location>
</feature>
<dbReference type="GO" id="GO:0015293">
    <property type="term" value="F:symporter activity"/>
    <property type="evidence" value="ECO:0007669"/>
    <property type="project" value="UniProtKB-KW"/>
</dbReference>
<evidence type="ECO:0008006" key="10">
    <source>
        <dbReference type="Google" id="ProtNLM"/>
    </source>
</evidence>
<dbReference type="FunFam" id="1.20.1250.20:FF:000003">
    <property type="entry name" value="Solute carrier family 17 member 3"/>
    <property type="match status" value="1"/>
</dbReference>
<name>A0A9P0GM06_PHACE</name>
<dbReference type="SUPFAM" id="SSF103473">
    <property type="entry name" value="MFS general substrate transporter"/>
    <property type="match status" value="1"/>
</dbReference>
<comment type="subcellular location">
    <subcellularLocation>
        <location evidence="1">Membrane</location>
        <topology evidence="1">Multi-pass membrane protein</topology>
    </subcellularLocation>
</comment>
<dbReference type="PANTHER" id="PTHR11662">
    <property type="entry name" value="SOLUTE CARRIER FAMILY 17"/>
    <property type="match status" value="1"/>
</dbReference>
<reference evidence="8" key="2">
    <citation type="submission" date="2022-10" db="EMBL/GenBank/DDBJ databases">
        <authorList>
            <consortium name="ENA_rothamsted_submissions"/>
            <consortium name="culmorum"/>
            <person name="King R."/>
        </authorList>
    </citation>
    <scope>NUCLEOTIDE SEQUENCE</scope>
</reference>
<dbReference type="Gene3D" id="1.20.1250.20">
    <property type="entry name" value="MFS general substrate transporter like domains"/>
    <property type="match status" value="2"/>
</dbReference>
<dbReference type="InterPro" id="IPR036259">
    <property type="entry name" value="MFS_trans_sf"/>
</dbReference>
<dbReference type="PANTHER" id="PTHR11662:SF336">
    <property type="entry name" value="LP19554P"/>
    <property type="match status" value="1"/>
</dbReference>
<feature type="transmembrane region" description="Helical" evidence="7">
    <location>
        <begin position="12"/>
        <end position="31"/>
    </location>
</feature>
<evidence type="ECO:0000256" key="7">
    <source>
        <dbReference type="SAM" id="Phobius"/>
    </source>
</evidence>
<dbReference type="GO" id="GO:0016020">
    <property type="term" value="C:membrane"/>
    <property type="evidence" value="ECO:0007669"/>
    <property type="project" value="UniProtKB-SubCell"/>
</dbReference>
<keyword evidence="6 7" id="KW-0472">Membrane</keyword>
<feature type="transmembrane region" description="Helical" evidence="7">
    <location>
        <begin position="397"/>
        <end position="416"/>
    </location>
</feature>
<feature type="transmembrane region" description="Helical" evidence="7">
    <location>
        <begin position="366"/>
        <end position="385"/>
    </location>
</feature>
<dbReference type="OrthoDB" id="6423876at2759"/>
<dbReference type="GO" id="GO:0006820">
    <property type="term" value="P:monoatomic anion transport"/>
    <property type="evidence" value="ECO:0007669"/>
    <property type="project" value="TreeGrafter"/>
</dbReference>
<gene>
    <name evidence="8" type="ORF">PHAECO_LOCUS1298</name>
</gene>
<keyword evidence="9" id="KW-1185">Reference proteome</keyword>
<keyword evidence="3 7" id="KW-0812">Transmembrane</keyword>
<feature type="transmembrane region" description="Helical" evidence="7">
    <location>
        <begin position="337"/>
        <end position="360"/>
    </location>
</feature>
<dbReference type="InterPro" id="IPR050382">
    <property type="entry name" value="MFS_Na/Anion_cotransporter"/>
</dbReference>
<protein>
    <recommendedName>
        <fullName evidence="10">Major facilitator superfamily (MFS) profile domain-containing protein</fullName>
    </recommendedName>
</protein>
<feature type="transmembrane region" description="Helical" evidence="7">
    <location>
        <begin position="302"/>
        <end position="325"/>
    </location>
</feature>
<evidence type="ECO:0000256" key="2">
    <source>
        <dbReference type="ARBA" id="ARBA00022448"/>
    </source>
</evidence>
<organism evidence="8 9">
    <name type="scientific">Phaedon cochleariae</name>
    <name type="common">Mustard beetle</name>
    <dbReference type="NCBI Taxonomy" id="80249"/>
    <lineage>
        <taxon>Eukaryota</taxon>
        <taxon>Metazoa</taxon>
        <taxon>Ecdysozoa</taxon>
        <taxon>Arthropoda</taxon>
        <taxon>Hexapoda</taxon>
        <taxon>Insecta</taxon>
        <taxon>Pterygota</taxon>
        <taxon>Neoptera</taxon>
        <taxon>Endopterygota</taxon>
        <taxon>Coleoptera</taxon>
        <taxon>Polyphaga</taxon>
        <taxon>Cucujiformia</taxon>
        <taxon>Chrysomeloidea</taxon>
        <taxon>Chrysomelidae</taxon>
        <taxon>Chrysomelinae</taxon>
        <taxon>Chrysomelini</taxon>
        <taxon>Phaedon</taxon>
    </lineage>
</organism>
<evidence type="ECO:0000313" key="8">
    <source>
        <dbReference type="EMBL" id="CAH1116345.1"/>
    </source>
</evidence>
<feature type="transmembrane region" description="Helical" evidence="7">
    <location>
        <begin position="203"/>
        <end position="223"/>
    </location>
</feature>
<evidence type="ECO:0000313" key="9">
    <source>
        <dbReference type="Proteomes" id="UP001153737"/>
    </source>
</evidence>
<reference evidence="8" key="1">
    <citation type="submission" date="2022-01" db="EMBL/GenBank/DDBJ databases">
        <authorList>
            <person name="King R."/>
        </authorList>
    </citation>
    <scope>NUCLEOTIDE SEQUENCE</scope>
</reference>
<dbReference type="FunFam" id="1.20.1250.20:FF:000423">
    <property type="entry name" value="Putative inorganic phosphate cotransporter-like Protein"/>
    <property type="match status" value="1"/>
</dbReference>
<sequence length="470" mass="51219">MGVKCHVPVRLWIVVMVFLTTYSNYLTRVNIPMSIVSMRGGGANLKTKEVAQCLQDESSNKTTTNKTTALPDYGPRFDWSETVQGHILGSYFWGYCVGSLPGGVLADVLGSYKVIFWTCLLSAILNSLSVYAAHVHYALLMTCRFLIGLLAGPVYPAVQVLIAKWAPPAEKGKFVAGMMGNTLSTCITFPLVGAVTAAWGWDWGFHVLSIQILVFCVIFFFVASDTPDSHKFISQEEKDFIREAQGASVSKKKMQPPYLQIMKSVPFWILNILHFGNLYGLYVQITMVPKFMTQVIGFDLKGAGGLSALPSLARLFSGLGIGALGDYLKRKQVVSNLFIRKFFVLFSHIIPGLLMMALALIGCNSIMVIVLLVMSMAVNGAAVLTNLQNSQDLSPNFAGTIFGIISFCGGTAGFIVPPVTALFTGDTNGTTTEWGYTFIIGGGIYCLTGIIFIIFGSVKEQSWNKKGDEE</sequence>
<feature type="transmembrane region" description="Helical" evidence="7">
    <location>
        <begin position="139"/>
        <end position="162"/>
    </location>
</feature>
<evidence type="ECO:0000256" key="1">
    <source>
        <dbReference type="ARBA" id="ARBA00004141"/>
    </source>
</evidence>